<evidence type="ECO:0000256" key="1">
    <source>
        <dbReference type="SAM" id="MobiDB-lite"/>
    </source>
</evidence>
<keyword evidence="3" id="KW-1185">Reference proteome</keyword>
<reference evidence="2 3" key="1">
    <citation type="journal article" date="2018" name="Nat. Ecol. Evol.">
        <title>Pezizomycetes genomes reveal the molecular basis of ectomycorrhizal truffle lifestyle.</title>
        <authorList>
            <person name="Murat C."/>
            <person name="Payen T."/>
            <person name="Noel B."/>
            <person name="Kuo A."/>
            <person name="Morin E."/>
            <person name="Chen J."/>
            <person name="Kohler A."/>
            <person name="Krizsan K."/>
            <person name="Balestrini R."/>
            <person name="Da Silva C."/>
            <person name="Montanini B."/>
            <person name="Hainaut M."/>
            <person name="Levati E."/>
            <person name="Barry K.W."/>
            <person name="Belfiori B."/>
            <person name="Cichocki N."/>
            <person name="Clum A."/>
            <person name="Dockter R.B."/>
            <person name="Fauchery L."/>
            <person name="Guy J."/>
            <person name="Iotti M."/>
            <person name="Le Tacon F."/>
            <person name="Lindquist E.A."/>
            <person name="Lipzen A."/>
            <person name="Malagnac F."/>
            <person name="Mello A."/>
            <person name="Molinier V."/>
            <person name="Miyauchi S."/>
            <person name="Poulain J."/>
            <person name="Riccioni C."/>
            <person name="Rubini A."/>
            <person name="Sitrit Y."/>
            <person name="Splivallo R."/>
            <person name="Traeger S."/>
            <person name="Wang M."/>
            <person name="Zifcakova L."/>
            <person name="Wipf D."/>
            <person name="Zambonelli A."/>
            <person name="Paolocci F."/>
            <person name="Nowrousian M."/>
            <person name="Ottonello S."/>
            <person name="Baldrian P."/>
            <person name="Spatafora J.W."/>
            <person name="Henrissat B."/>
            <person name="Nagy L.G."/>
            <person name="Aury J.M."/>
            <person name="Wincker P."/>
            <person name="Grigoriev I.V."/>
            <person name="Bonfante P."/>
            <person name="Martin F.M."/>
        </authorList>
    </citation>
    <scope>NUCLEOTIDE SEQUENCE [LARGE SCALE GENOMIC DNA]</scope>
    <source>
        <strain evidence="2 3">ATCC MYA-4762</strain>
    </source>
</reference>
<name>A0A3N4LGS1_9PEZI</name>
<feature type="compositionally biased region" description="Basic residues" evidence="1">
    <location>
        <begin position="1"/>
        <end position="31"/>
    </location>
</feature>
<feature type="region of interest" description="Disordered" evidence="1">
    <location>
        <begin position="1"/>
        <end position="63"/>
    </location>
</feature>
<sequence>MKASHRKSKASKGKMKASKGKMKASHRKSKASKGTMRISKGKLDLEGKNKDLEGKTKDLEGKTKDLEGKTKDLEGKIKDLEGKAEGLTSEIKVLKSENKVLKSENKVLKSELSSIFKSTVLPLHKAVILKAIMKEICNIKQSKRNSKRMSKFAKTILGAQNNFGHFGLRSQKDMLFLSSQYDRVMMHRNGVAHEITGESTYHAFQHLKAREKAIYGMLFKHYFLCPMEKWKTEATDEQKNRIISNCTDEELEEYLQGV</sequence>
<dbReference type="InParanoid" id="A0A3N4LGS1"/>
<evidence type="ECO:0000313" key="2">
    <source>
        <dbReference type="EMBL" id="RPB20908.1"/>
    </source>
</evidence>
<protein>
    <submittedName>
        <fullName evidence="2">Uncharacterized protein</fullName>
    </submittedName>
</protein>
<dbReference type="EMBL" id="ML121566">
    <property type="protein sequence ID" value="RPB20908.1"/>
    <property type="molecule type" value="Genomic_DNA"/>
</dbReference>
<dbReference type="OrthoDB" id="5477590at2759"/>
<dbReference type="Proteomes" id="UP000267821">
    <property type="component" value="Unassembled WGS sequence"/>
</dbReference>
<gene>
    <name evidence="2" type="ORF">L211DRAFT_489247</name>
</gene>
<organism evidence="2 3">
    <name type="scientific">Terfezia boudieri ATCC MYA-4762</name>
    <dbReference type="NCBI Taxonomy" id="1051890"/>
    <lineage>
        <taxon>Eukaryota</taxon>
        <taxon>Fungi</taxon>
        <taxon>Dikarya</taxon>
        <taxon>Ascomycota</taxon>
        <taxon>Pezizomycotina</taxon>
        <taxon>Pezizomycetes</taxon>
        <taxon>Pezizales</taxon>
        <taxon>Pezizaceae</taxon>
        <taxon>Terfezia</taxon>
    </lineage>
</organism>
<evidence type="ECO:0000313" key="3">
    <source>
        <dbReference type="Proteomes" id="UP000267821"/>
    </source>
</evidence>
<dbReference type="Gene3D" id="1.20.5.170">
    <property type="match status" value="1"/>
</dbReference>
<accession>A0A3N4LGS1</accession>
<dbReference type="AlphaFoldDB" id="A0A3N4LGS1"/>
<proteinExistence type="predicted"/>
<feature type="compositionally biased region" description="Basic and acidic residues" evidence="1">
    <location>
        <begin position="41"/>
        <end position="63"/>
    </location>
</feature>